<reference evidence="2" key="1">
    <citation type="journal article" date="2023" name="Mol. Phylogenet. Evol.">
        <title>Genome-scale phylogeny and comparative genomics of the fungal order Sordariales.</title>
        <authorList>
            <person name="Hensen N."/>
            <person name="Bonometti L."/>
            <person name="Westerberg I."/>
            <person name="Brannstrom I.O."/>
            <person name="Guillou S."/>
            <person name="Cros-Aarteil S."/>
            <person name="Calhoun S."/>
            <person name="Haridas S."/>
            <person name="Kuo A."/>
            <person name="Mondo S."/>
            <person name="Pangilinan J."/>
            <person name="Riley R."/>
            <person name="LaButti K."/>
            <person name="Andreopoulos B."/>
            <person name="Lipzen A."/>
            <person name="Chen C."/>
            <person name="Yan M."/>
            <person name="Daum C."/>
            <person name="Ng V."/>
            <person name="Clum A."/>
            <person name="Steindorff A."/>
            <person name="Ohm R.A."/>
            <person name="Martin F."/>
            <person name="Silar P."/>
            <person name="Natvig D.O."/>
            <person name="Lalanne C."/>
            <person name="Gautier V."/>
            <person name="Ament-Velasquez S.L."/>
            <person name="Kruys A."/>
            <person name="Hutchinson M.I."/>
            <person name="Powell A.J."/>
            <person name="Barry K."/>
            <person name="Miller A.N."/>
            <person name="Grigoriev I.V."/>
            <person name="Debuchy R."/>
            <person name="Gladieux P."/>
            <person name="Hiltunen Thoren M."/>
            <person name="Johannesson H."/>
        </authorList>
    </citation>
    <scope>NUCLEOTIDE SEQUENCE</scope>
    <source>
        <strain evidence="2">PSN324</strain>
    </source>
</reference>
<keyword evidence="1" id="KW-0175">Coiled coil</keyword>
<feature type="coiled-coil region" evidence="1">
    <location>
        <begin position="100"/>
        <end position="211"/>
    </location>
</feature>
<reference evidence="2" key="2">
    <citation type="submission" date="2023-06" db="EMBL/GenBank/DDBJ databases">
        <authorList>
            <consortium name="Lawrence Berkeley National Laboratory"/>
            <person name="Mondo S.J."/>
            <person name="Hensen N."/>
            <person name="Bonometti L."/>
            <person name="Westerberg I."/>
            <person name="Brannstrom I.O."/>
            <person name="Guillou S."/>
            <person name="Cros-Aarteil S."/>
            <person name="Calhoun S."/>
            <person name="Haridas S."/>
            <person name="Kuo A."/>
            <person name="Pangilinan J."/>
            <person name="Riley R."/>
            <person name="Labutti K."/>
            <person name="Andreopoulos B."/>
            <person name="Lipzen A."/>
            <person name="Chen C."/>
            <person name="Yanf M."/>
            <person name="Daum C."/>
            <person name="Ng V."/>
            <person name="Clum A."/>
            <person name="Steindorff A."/>
            <person name="Ohm R."/>
            <person name="Martin F."/>
            <person name="Silar P."/>
            <person name="Natvig D."/>
            <person name="Lalanne C."/>
            <person name="Gautier V."/>
            <person name="Ament-Velasquez S.L."/>
            <person name="Kruys A."/>
            <person name="Hutchinson M.I."/>
            <person name="Powell A.J."/>
            <person name="Barry K."/>
            <person name="Miller A.N."/>
            <person name="Grigoriev I.V."/>
            <person name="Debuchy R."/>
            <person name="Gladieux P."/>
            <person name="Thoren M.H."/>
            <person name="Johannesson H."/>
        </authorList>
    </citation>
    <scope>NUCLEOTIDE SEQUENCE</scope>
    <source>
        <strain evidence="2">PSN324</strain>
    </source>
</reference>
<evidence type="ECO:0000313" key="3">
    <source>
        <dbReference type="Proteomes" id="UP001321749"/>
    </source>
</evidence>
<protein>
    <submittedName>
        <fullName evidence="2">Uncharacterized protein</fullName>
    </submittedName>
</protein>
<dbReference type="EMBL" id="MU865071">
    <property type="protein sequence ID" value="KAK4458401.1"/>
    <property type="molecule type" value="Genomic_DNA"/>
</dbReference>
<comment type="caution">
    <text evidence="2">The sequence shown here is derived from an EMBL/GenBank/DDBJ whole genome shotgun (WGS) entry which is preliminary data.</text>
</comment>
<feature type="coiled-coil region" evidence="1">
    <location>
        <begin position="237"/>
        <end position="366"/>
    </location>
</feature>
<name>A0AAV9HER9_9PEZI</name>
<organism evidence="2 3">
    <name type="scientific">Cladorrhinum samala</name>
    <dbReference type="NCBI Taxonomy" id="585594"/>
    <lineage>
        <taxon>Eukaryota</taxon>
        <taxon>Fungi</taxon>
        <taxon>Dikarya</taxon>
        <taxon>Ascomycota</taxon>
        <taxon>Pezizomycotina</taxon>
        <taxon>Sordariomycetes</taxon>
        <taxon>Sordariomycetidae</taxon>
        <taxon>Sordariales</taxon>
        <taxon>Podosporaceae</taxon>
        <taxon>Cladorrhinum</taxon>
    </lineage>
</organism>
<evidence type="ECO:0000256" key="1">
    <source>
        <dbReference type="SAM" id="Coils"/>
    </source>
</evidence>
<gene>
    <name evidence="2" type="ORF">QBC42DRAFT_276865</name>
</gene>
<evidence type="ECO:0000313" key="2">
    <source>
        <dbReference type="EMBL" id="KAK4458401.1"/>
    </source>
</evidence>
<sequence>MVNNEVNTDNYDVESSDLPRGLQNAFEQIRDQVEAVRPSIYQGKRVADTAKDPLALVQGQINKLEHLCEKAHRQRRDKNVSLGKRFTELKIEYNKQDIELGELRAKADTHLEELSRLKATNGELERQGNSDNERNRKTVEQLKTECKNRDIELGELRAKLNTHLDELGRLKTDNSELERLRRSDERYRKTVEQMKTEYKKKEVELVEMRATLNTNLDELGRLKTANSELEQLKIIENETHRNEVEQLKTKYKKKEMELVEMRATLKTNLDELGRLKTENNELKRLKIIKNETHRNKVKQLKTESTTQCNELAQLKAQNKIHVDKIEALTEENIQLNSRVQQQENQIQDLEAGLEEQIAKNEQISRLVTLPNTPGSVTHGTAECEMRNGLEEFLSRTSSPSPAVFIKIERPDPGIADATRTTTTTTAMPSPNTGLVPALWESRTDVEKIGYLGKGTTMILEKVFQTGAQRNHDLVLGFIERLGALSCNAVMPPNGGSSYPEAFSGFKSLNLFNTSTPPLEMKSLQEEFTRLCLLIPCLDDAQDQPAAFETITELLTSLMNSDHSSPTPGLAFLEALSSVRLDTKHEHFTPLKGLLAIMICELCRSLECHFPWVPKRRWDIGTILGEAVQDEVAGSPLGRFATALSDPIGSTGIQQRLAACCGDQFCAFQQLDEYGQENEMGLLCSGGIANFIIINFSKGELTVADRSSAGMPVLVCDPPASTKWDLPVRLCGGRELRIEKAPKNAAVFWLKYAMVDG</sequence>
<keyword evidence="3" id="KW-1185">Reference proteome</keyword>
<proteinExistence type="predicted"/>
<accession>A0AAV9HER9</accession>
<dbReference type="AlphaFoldDB" id="A0AAV9HER9"/>
<dbReference type="Proteomes" id="UP001321749">
    <property type="component" value="Unassembled WGS sequence"/>
</dbReference>